<dbReference type="Gene3D" id="4.10.60.30">
    <property type="entry name" value="Nanos, RNA-binding domain"/>
    <property type="match status" value="1"/>
</dbReference>
<accession>A0A6C0HWR8</accession>
<sequence>MAYKKQPVWAYKKQPVCNLCLMAGKKEFNHYTRDKITGKTMCPYLLSVVCWNCNKKAGHTAKYCPELKQKEKEKEKEKKYPVTKERQATPAIKNSESLVKTVPPQFEASTRSHGITTSWANAVKGQLTTEQATTEQATTEQATTEQATTEQATTEKLDEAIPESSLMYRCQRRACWRWVYGDSLCECVKNESCLPQEEETIPKSKNDWFEHGQYGARLGDGLYLCGGRVVDRGPTARPIHRVSTLTSTKSSEDEDEDEEAEDEEAKEAEEAEEAKDAKDAKDEDEDEEDEEDAEKAKSTNHKSWADDQDEWMASLD</sequence>
<feature type="compositionally biased region" description="Acidic residues" evidence="1">
    <location>
        <begin position="282"/>
        <end position="293"/>
    </location>
</feature>
<protein>
    <recommendedName>
        <fullName evidence="2">Nanos-type domain-containing protein</fullName>
    </recommendedName>
</protein>
<evidence type="ECO:0000256" key="1">
    <source>
        <dbReference type="SAM" id="MobiDB-lite"/>
    </source>
</evidence>
<evidence type="ECO:0000259" key="2">
    <source>
        <dbReference type="PROSITE" id="PS51522"/>
    </source>
</evidence>
<evidence type="ECO:0000313" key="3">
    <source>
        <dbReference type="EMBL" id="QHT85208.1"/>
    </source>
</evidence>
<feature type="compositionally biased region" description="Acidic residues" evidence="1">
    <location>
        <begin position="252"/>
        <end position="273"/>
    </location>
</feature>
<dbReference type="InterPro" id="IPR038129">
    <property type="entry name" value="Nanos_sf"/>
</dbReference>
<proteinExistence type="predicted"/>
<dbReference type="PROSITE" id="PS51522">
    <property type="entry name" value="ZF_NANOS"/>
    <property type="match status" value="1"/>
</dbReference>
<feature type="compositionally biased region" description="Basic and acidic residues" evidence="1">
    <location>
        <begin position="74"/>
        <end position="87"/>
    </location>
</feature>
<reference evidence="3" key="1">
    <citation type="journal article" date="2020" name="Nature">
        <title>Giant virus diversity and host interactions through global metagenomics.</title>
        <authorList>
            <person name="Schulz F."/>
            <person name="Roux S."/>
            <person name="Paez-Espino D."/>
            <person name="Jungbluth S."/>
            <person name="Walsh D.A."/>
            <person name="Denef V.J."/>
            <person name="McMahon K.D."/>
            <person name="Konstantinidis K.T."/>
            <person name="Eloe-Fadrosh E.A."/>
            <person name="Kyrpides N.C."/>
            <person name="Woyke T."/>
        </authorList>
    </citation>
    <scope>NUCLEOTIDE SEQUENCE</scope>
    <source>
        <strain evidence="3">GVMAG-M-3300023184-178</strain>
    </source>
</reference>
<organism evidence="3">
    <name type="scientific">viral metagenome</name>
    <dbReference type="NCBI Taxonomy" id="1070528"/>
    <lineage>
        <taxon>unclassified sequences</taxon>
        <taxon>metagenomes</taxon>
        <taxon>organismal metagenomes</taxon>
    </lineage>
</organism>
<feature type="region of interest" description="Disordered" evidence="1">
    <location>
        <begin position="74"/>
        <end position="96"/>
    </location>
</feature>
<feature type="domain" description="Nanos-type" evidence="2">
    <location>
        <begin position="16"/>
        <end position="66"/>
    </location>
</feature>
<feature type="region of interest" description="Disordered" evidence="1">
    <location>
        <begin position="236"/>
        <end position="316"/>
    </location>
</feature>
<name>A0A6C0HWR8_9ZZZZ</name>
<dbReference type="EMBL" id="MN740038">
    <property type="protein sequence ID" value="QHT85208.1"/>
    <property type="molecule type" value="Genomic_DNA"/>
</dbReference>
<feature type="region of interest" description="Disordered" evidence="1">
    <location>
        <begin position="130"/>
        <end position="150"/>
    </location>
</feature>
<dbReference type="InterPro" id="IPR024161">
    <property type="entry name" value="Znf_nanos-typ"/>
</dbReference>
<dbReference type="AlphaFoldDB" id="A0A6C0HWR8"/>